<dbReference type="EMBL" id="CP060394">
    <property type="protein sequence ID" value="QNI32933.1"/>
    <property type="molecule type" value="Genomic_DNA"/>
</dbReference>
<dbReference type="InterPro" id="IPR010773">
    <property type="entry name" value="Mycophage_PG1_Gp7"/>
</dbReference>
<dbReference type="KEGG" id="adin:H7849_02785"/>
<protein>
    <submittedName>
        <fullName evidence="2">DUF1360 domain-containing protein</fullName>
    </submittedName>
</protein>
<reference evidence="2 3" key="1">
    <citation type="submission" date="2020-08" db="EMBL/GenBank/DDBJ databases">
        <title>Edaphobacter telluris sp. nov. and Acidobacterium dinghuensis sp. nov., two acidobacteria isolated from forest soil.</title>
        <authorList>
            <person name="Fu J."/>
            <person name="Qiu L."/>
        </authorList>
    </citation>
    <scope>NUCLEOTIDE SEQUENCE [LARGE SCALE GENOMIC DNA]</scope>
    <source>
        <strain evidence="2">4Y35</strain>
    </source>
</reference>
<evidence type="ECO:0000313" key="3">
    <source>
        <dbReference type="Proteomes" id="UP000515312"/>
    </source>
</evidence>
<keyword evidence="1" id="KW-1133">Transmembrane helix</keyword>
<dbReference type="Pfam" id="PF07098">
    <property type="entry name" value="DUF1360"/>
    <property type="match status" value="1"/>
</dbReference>
<dbReference type="RefSeq" id="WP_186743964.1">
    <property type="nucleotide sequence ID" value="NZ_CP060394.1"/>
</dbReference>
<keyword evidence="1" id="KW-0472">Membrane</keyword>
<name>A0A7G8BK63_9BACT</name>
<proteinExistence type="predicted"/>
<accession>A0A7G8BK63</accession>
<dbReference type="Proteomes" id="UP000515312">
    <property type="component" value="Chromosome"/>
</dbReference>
<gene>
    <name evidence="2" type="ORF">H7849_02785</name>
</gene>
<keyword evidence="3" id="KW-1185">Reference proteome</keyword>
<evidence type="ECO:0000313" key="2">
    <source>
        <dbReference type="EMBL" id="QNI32933.1"/>
    </source>
</evidence>
<organism evidence="2 3">
    <name type="scientific">Alloacidobacterium dinghuense</name>
    <dbReference type="NCBI Taxonomy" id="2763107"/>
    <lineage>
        <taxon>Bacteria</taxon>
        <taxon>Pseudomonadati</taxon>
        <taxon>Acidobacteriota</taxon>
        <taxon>Terriglobia</taxon>
        <taxon>Terriglobales</taxon>
        <taxon>Acidobacteriaceae</taxon>
        <taxon>Alloacidobacterium</taxon>
    </lineage>
</organism>
<keyword evidence="1" id="KW-0812">Transmembrane</keyword>
<evidence type="ECO:0000256" key="1">
    <source>
        <dbReference type="SAM" id="Phobius"/>
    </source>
</evidence>
<feature type="transmembrane region" description="Helical" evidence="1">
    <location>
        <begin position="44"/>
        <end position="68"/>
    </location>
</feature>
<sequence>METNTWFRFVIAALAVWRLSHLLAAEDGPWDLIVRLRRNLGTTIWGKLMDCFYCLSIWISIPFALFVVSGMLDRIVVWLALSGAASLANKFIKEPVIFEPPADV</sequence>
<dbReference type="AlphaFoldDB" id="A0A7G8BK63"/>